<name>A0A8J5XPM6_DIALT</name>
<keyword evidence="3" id="KW-1185">Reference proteome</keyword>
<dbReference type="AlphaFoldDB" id="A0A8J5XPM6"/>
<feature type="compositionally biased region" description="Basic and acidic residues" evidence="1">
    <location>
        <begin position="78"/>
        <end position="112"/>
    </location>
</feature>
<comment type="caution">
    <text evidence="2">The sequence shown here is derived from an EMBL/GenBank/DDBJ whole genome shotgun (WGS) entry which is preliminary data.</text>
</comment>
<evidence type="ECO:0000256" key="1">
    <source>
        <dbReference type="SAM" id="MobiDB-lite"/>
    </source>
</evidence>
<dbReference type="OrthoDB" id="10538670at2759"/>
<organism evidence="2 3">
    <name type="scientific">Diacronema lutheri</name>
    <name type="common">Unicellular marine alga</name>
    <name type="synonym">Monochrysis lutheri</name>
    <dbReference type="NCBI Taxonomy" id="2081491"/>
    <lineage>
        <taxon>Eukaryota</taxon>
        <taxon>Haptista</taxon>
        <taxon>Haptophyta</taxon>
        <taxon>Pavlovophyceae</taxon>
        <taxon>Pavlovales</taxon>
        <taxon>Pavlovaceae</taxon>
        <taxon>Diacronema</taxon>
    </lineage>
</organism>
<dbReference type="EMBL" id="JAGTXO010000006">
    <property type="protein sequence ID" value="KAG8467041.1"/>
    <property type="molecule type" value="Genomic_DNA"/>
</dbReference>
<evidence type="ECO:0000313" key="2">
    <source>
        <dbReference type="EMBL" id="KAG8467041.1"/>
    </source>
</evidence>
<gene>
    <name evidence="2" type="ORF">KFE25_000357</name>
</gene>
<accession>A0A8J5XPM6</accession>
<sequence>MGKNAGKPVRHTGGSGGGQSYEEAWEKREFHSKAYQQQEVQLLLNAPERLSWDEWKAQQQKKKDEEEAQFYGVGMDMMKYRQQLDDEREKRLNERREANEQTRHEREGDKRDKKSKKRGKDKGKDKRKGKDKKSKGKDSGVDASSGSSSSDEQTRRKKGRAGEADKGPVKLSSFFNAHSDDEDAL</sequence>
<feature type="compositionally biased region" description="Basic and acidic residues" evidence="1">
    <location>
        <begin position="54"/>
        <end position="65"/>
    </location>
</feature>
<feature type="compositionally biased region" description="Low complexity" evidence="1">
    <location>
        <begin position="141"/>
        <end position="151"/>
    </location>
</feature>
<dbReference type="Proteomes" id="UP000751190">
    <property type="component" value="Unassembled WGS sequence"/>
</dbReference>
<evidence type="ECO:0000313" key="3">
    <source>
        <dbReference type="Proteomes" id="UP000751190"/>
    </source>
</evidence>
<proteinExistence type="predicted"/>
<feature type="region of interest" description="Disordered" evidence="1">
    <location>
        <begin position="1"/>
        <end position="25"/>
    </location>
</feature>
<feature type="region of interest" description="Disordered" evidence="1">
    <location>
        <begin position="54"/>
        <end position="185"/>
    </location>
</feature>
<protein>
    <submittedName>
        <fullName evidence="2">Uncharacterized protein</fullName>
    </submittedName>
</protein>
<dbReference type="OMA" id="NQGYKAM"/>
<reference evidence="2" key="1">
    <citation type="submission" date="2021-05" db="EMBL/GenBank/DDBJ databases">
        <title>The genome of the haptophyte Pavlova lutheri (Diacronema luteri, Pavlovales) - a model for lipid biosynthesis in eukaryotic algae.</title>
        <authorList>
            <person name="Hulatt C.J."/>
            <person name="Posewitz M.C."/>
        </authorList>
    </citation>
    <scope>NUCLEOTIDE SEQUENCE</scope>
    <source>
        <strain evidence="2">NIVA-4/92</strain>
    </source>
</reference>
<feature type="compositionally biased region" description="Basic residues" evidence="1">
    <location>
        <begin position="113"/>
        <end position="135"/>
    </location>
</feature>